<evidence type="ECO:0000313" key="4">
    <source>
        <dbReference type="Proteomes" id="UP000317708"/>
    </source>
</evidence>
<dbReference type="Pfam" id="PF13602">
    <property type="entry name" value="ADH_zinc_N_2"/>
    <property type="match status" value="1"/>
</dbReference>
<dbReference type="InterPro" id="IPR013154">
    <property type="entry name" value="ADH-like_N"/>
</dbReference>
<dbReference type="SMART" id="SM00829">
    <property type="entry name" value="PKS_ER"/>
    <property type="match status" value="1"/>
</dbReference>
<dbReference type="PANTHER" id="PTHR45681:SF6">
    <property type="entry name" value="POLYKETIDE SYNTHASE 37"/>
    <property type="match status" value="1"/>
</dbReference>
<dbReference type="InterPro" id="IPR011032">
    <property type="entry name" value="GroES-like_sf"/>
</dbReference>
<dbReference type="PANTHER" id="PTHR45681">
    <property type="entry name" value="POLYKETIDE SYNTHASE 44-RELATED"/>
    <property type="match status" value="1"/>
</dbReference>
<comment type="caution">
    <text evidence="3">The sequence shown here is derived from an EMBL/GenBank/DDBJ whole genome shotgun (WGS) entry which is preliminary data.</text>
</comment>
<dbReference type="Gene3D" id="3.90.180.10">
    <property type="entry name" value="Medium-chain alcohol dehydrogenases, catalytic domain"/>
    <property type="match status" value="1"/>
</dbReference>
<keyword evidence="1" id="KW-0808">Transferase</keyword>
<proteinExistence type="predicted"/>
<dbReference type="Proteomes" id="UP000317708">
    <property type="component" value="Unassembled WGS sequence"/>
</dbReference>
<feature type="domain" description="Enoyl reductase (ER)" evidence="2">
    <location>
        <begin position="53"/>
        <end position="370"/>
    </location>
</feature>
<dbReference type="CDD" id="cd05195">
    <property type="entry name" value="enoyl_red"/>
    <property type="match status" value="1"/>
</dbReference>
<dbReference type="GO" id="GO:0016491">
    <property type="term" value="F:oxidoreductase activity"/>
    <property type="evidence" value="ECO:0007669"/>
    <property type="project" value="InterPro"/>
</dbReference>
<accession>A0A552E6T9</accession>
<evidence type="ECO:0000256" key="1">
    <source>
        <dbReference type="ARBA" id="ARBA00022679"/>
    </source>
</evidence>
<sequence length="376" mass="40412">MTDIAGRIAKLPLKDRAKLLSDLQRDRPTVPTRGTFSHPSDWPNAKIGLKQSANLDDLGFEEMALQPPGPGQIQVRARAISINFRDLMIAMALYPPTPGVPSVMGSDYAGEVVACGSGVEEFSPGDRVMVLSAGDTAPDGKLLEGTHFCAVPNVWAFQAVHIPPNLNFIEAASIPTAFLTAFYGLESVARVQGGERVLIHTATGGVGLAAIEIAQARGAEIMATAGSEAKRDYLRQRGILQVFDSRSLAFADQISGGVDIILNTLSGEAVARGLGLMRPFGRFLQIAMKDQALGETLPMSAFRLGLSFTTINLSLFLFNPSMLKRIFKELADGLATGIWRPTPITTFPPEKIGAALRLMSQYRHIGKIVIDLEARA</sequence>
<dbReference type="Gene3D" id="3.40.50.720">
    <property type="entry name" value="NAD(P)-binding Rossmann-like Domain"/>
    <property type="match status" value="1"/>
</dbReference>
<evidence type="ECO:0000313" key="3">
    <source>
        <dbReference type="EMBL" id="TRU30238.1"/>
    </source>
</evidence>
<name>A0A552E6T9_MICAE</name>
<reference evidence="3 4" key="1">
    <citation type="submission" date="2019-01" db="EMBL/GenBank/DDBJ databases">
        <title>Coherence of Microcystis species and biogeography revealed through population genomics.</title>
        <authorList>
            <person name="Perez-Carrascal O.M."/>
            <person name="Terrat Y."/>
            <person name="Giani A."/>
            <person name="Fortin N."/>
            <person name="Tromas N."/>
            <person name="Shapiro B.J."/>
        </authorList>
    </citation>
    <scope>NUCLEOTIDE SEQUENCE [LARGE SCALE GENOMIC DNA]</scope>
    <source>
        <strain evidence="3">Ma_MB_S_20031200_S102</strain>
    </source>
</reference>
<dbReference type="Pfam" id="PF08240">
    <property type="entry name" value="ADH_N"/>
    <property type="match status" value="1"/>
</dbReference>
<protein>
    <recommendedName>
        <fullName evidence="2">Enoyl reductase (ER) domain-containing protein</fullName>
    </recommendedName>
</protein>
<dbReference type="InterPro" id="IPR050444">
    <property type="entry name" value="Polyketide_Synthase"/>
</dbReference>
<dbReference type="SUPFAM" id="SSF51735">
    <property type="entry name" value="NAD(P)-binding Rossmann-fold domains"/>
    <property type="match status" value="1"/>
</dbReference>
<dbReference type="EMBL" id="SFBI01000215">
    <property type="protein sequence ID" value="TRU30238.1"/>
    <property type="molecule type" value="Genomic_DNA"/>
</dbReference>
<evidence type="ECO:0000259" key="2">
    <source>
        <dbReference type="SMART" id="SM00829"/>
    </source>
</evidence>
<gene>
    <name evidence="3" type="ORF">EWV92_22600</name>
</gene>
<dbReference type="InterPro" id="IPR020843">
    <property type="entry name" value="ER"/>
</dbReference>
<dbReference type="GO" id="GO:0016740">
    <property type="term" value="F:transferase activity"/>
    <property type="evidence" value="ECO:0007669"/>
    <property type="project" value="UniProtKB-KW"/>
</dbReference>
<dbReference type="InterPro" id="IPR036291">
    <property type="entry name" value="NAD(P)-bd_dom_sf"/>
</dbReference>
<dbReference type="AlphaFoldDB" id="A0A552E6T9"/>
<organism evidence="3 4">
    <name type="scientific">Microcystis aeruginosa Ma_MB_S_20031200_S102</name>
    <dbReference type="NCBI Taxonomy" id="2486254"/>
    <lineage>
        <taxon>Bacteria</taxon>
        <taxon>Bacillati</taxon>
        <taxon>Cyanobacteriota</taxon>
        <taxon>Cyanophyceae</taxon>
        <taxon>Oscillatoriophycideae</taxon>
        <taxon>Chroococcales</taxon>
        <taxon>Microcystaceae</taxon>
        <taxon>Microcystis</taxon>
    </lineage>
</organism>
<dbReference type="SUPFAM" id="SSF50129">
    <property type="entry name" value="GroES-like"/>
    <property type="match status" value="1"/>
</dbReference>